<organism evidence="1 2">
    <name type="scientific">Nephila pilipes</name>
    <name type="common">Giant wood spider</name>
    <name type="synonym">Nephila maculata</name>
    <dbReference type="NCBI Taxonomy" id="299642"/>
    <lineage>
        <taxon>Eukaryota</taxon>
        <taxon>Metazoa</taxon>
        <taxon>Ecdysozoa</taxon>
        <taxon>Arthropoda</taxon>
        <taxon>Chelicerata</taxon>
        <taxon>Arachnida</taxon>
        <taxon>Araneae</taxon>
        <taxon>Araneomorphae</taxon>
        <taxon>Entelegynae</taxon>
        <taxon>Araneoidea</taxon>
        <taxon>Nephilidae</taxon>
        <taxon>Nephila</taxon>
    </lineage>
</organism>
<sequence length="172" mass="20394">MESERLNAKVKCWKKHEFSNYIYNLRRLRSFEIQSLSSFLCDANRPKCYSVRDVTTDLRRSKSIFIFERKDHRVHSRKTVRYSHLLKYRFIYDCESRTCLGAFEVNGIEILLTLELWLQVMDSNEGLFAIPVAQMNIRIRPFLDKNTGSNHSDNKLIPGIRMAHKSGFYSLY</sequence>
<keyword evidence="2" id="KW-1185">Reference proteome</keyword>
<dbReference type="AlphaFoldDB" id="A0A8X6IKN0"/>
<proteinExistence type="predicted"/>
<reference evidence="1" key="1">
    <citation type="submission" date="2020-08" db="EMBL/GenBank/DDBJ databases">
        <title>Multicomponent nature underlies the extraordinary mechanical properties of spider dragline silk.</title>
        <authorList>
            <person name="Kono N."/>
            <person name="Nakamura H."/>
            <person name="Mori M."/>
            <person name="Yoshida Y."/>
            <person name="Ohtoshi R."/>
            <person name="Malay A.D."/>
            <person name="Moran D.A.P."/>
            <person name="Tomita M."/>
            <person name="Numata K."/>
            <person name="Arakawa K."/>
        </authorList>
    </citation>
    <scope>NUCLEOTIDE SEQUENCE</scope>
</reference>
<protein>
    <submittedName>
        <fullName evidence="1">Uncharacterized protein</fullName>
    </submittedName>
</protein>
<comment type="caution">
    <text evidence="1">The sequence shown here is derived from an EMBL/GenBank/DDBJ whole genome shotgun (WGS) entry which is preliminary data.</text>
</comment>
<evidence type="ECO:0000313" key="1">
    <source>
        <dbReference type="EMBL" id="GFS49845.1"/>
    </source>
</evidence>
<accession>A0A8X6IKN0</accession>
<gene>
    <name evidence="1" type="ORF">NPIL_418941</name>
</gene>
<dbReference type="EMBL" id="BMAW01091430">
    <property type="protein sequence ID" value="GFS49845.1"/>
    <property type="molecule type" value="Genomic_DNA"/>
</dbReference>
<name>A0A8X6IKN0_NEPPI</name>
<dbReference type="Proteomes" id="UP000887013">
    <property type="component" value="Unassembled WGS sequence"/>
</dbReference>
<evidence type="ECO:0000313" key="2">
    <source>
        <dbReference type="Proteomes" id="UP000887013"/>
    </source>
</evidence>